<evidence type="ECO:0000313" key="2">
    <source>
        <dbReference type="EMBL" id="KAK7473759.1"/>
    </source>
</evidence>
<dbReference type="AlphaFoldDB" id="A0ABD0JG64"/>
<feature type="region of interest" description="Disordered" evidence="1">
    <location>
        <begin position="36"/>
        <end position="58"/>
    </location>
</feature>
<sequence>MHCTYATCCCTDRNDPVHPSYKGMARLAANIKRAGLPGEEATGPHHSRVTDAGSPHPLVASDRSFASVVINRADPSVPSSSDSGCRPITGRDTVSCQQQQQQQSLAPPASATQQSSSQPWQPYTVHSGYLQSPIQWQDYPIPAPLFHYPQAVAQFHPYMAPQAPPPHVQQWGHLQNPLRVC</sequence>
<proteinExistence type="predicted"/>
<accession>A0ABD0JG64</accession>
<evidence type="ECO:0000256" key="1">
    <source>
        <dbReference type="SAM" id="MobiDB-lite"/>
    </source>
</evidence>
<reference evidence="2 3" key="1">
    <citation type="journal article" date="2023" name="Sci. Data">
        <title>Genome assembly of the Korean intertidal mud-creeper Batillaria attramentaria.</title>
        <authorList>
            <person name="Patra A.K."/>
            <person name="Ho P.T."/>
            <person name="Jun S."/>
            <person name="Lee S.J."/>
            <person name="Kim Y."/>
            <person name="Won Y.J."/>
        </authorList>
    </citation>
    <scope>NUCLEOTIDE SEQUENCE [LARGE SCALE GENOMIC DNA]</scope>
    <source>
        <strain evidence="2">Wonlab-2016</strain>
    </source>
</reference>
<name>A0ABD0JG64_9CAEN</name>
<dbReference type="Proteomes" id="UP001519460">
    <property type="component" value="Unassembled WGS sequence"/>
</dbReference>
<dbReference type="EMBL" id="JACVVK020000458">
    <property type="protein sequence ID" value="KAK7473759.1"/>
    <property type="molecule type" value="Genomic_DNA"/>
</dbReference>
<evidence type="ECO:0000313" key="3">
    <source>
        <dbReference type="Proteomes" id="UP001519460"/>
    </source>
</evidence>
<organism evidence="2 3">
    <name type="scientific">Batillaria attramentaria</name>
    <dbReference type="NCBI Taxonomy" id="370345"/>
    <lineage>
        <taxon>Eukaryota</taxon>
        <taxon>Metazoa</taxon>
        <taxon>Spiralia</taxon>
        <taxon>Lophotrochozoa</taxon>
        <taxon>Mollusca</taxon>
        <taxon>Gastropoda</taxon>
        <taxon>Caenogastropoda</taxon>
        <taxon>Sorbeoconcha</taxon>
        <taxon>Cerithioidea</taxon>
        <taxon>Batillariidae</taxon>
        <taxon>Batillaria</taxon>
    </lineage>
</organism>
<feature type="region of interest" description="Disordered" evidence="1">
    <location>
        <begin position="73"/>
        <end position="120"/>
    </location>
</feature>
<keyword evidence="3" id="KW-1185">Reference proteome</keyword>
<comment type="caution">
    <text evidence="2">The sequence shown here is derived from an EMBL/GenBank/DDBJ whole genome shotgun (WGS) entry which is preliminary data.</text>
</comment>
<feature type="compositionally biased region" description="Low complexity" evidence="1">
    <location>
        <begin position="97"/>
        <end position="120"/>
    </location>
</feature>
<gene>
    <name evidence="2" type="ORF">BaRGS_00034982</name>
</gene>
<protein>
    <submittedName>
        <fullName evidence="2">Uncharacterized protein</fullName>
    </submittedName>
</protein>